<keyword evidence="2" id="KW-1185">Reference proteome</keyword>
<gene>
    <name evidence="1" type="ORF">BDV96DRAFT_289226</name>
</gene>
<reference evidence="1" key="1">
    <citation type="journal article" date="2020" name="Stud. Mycol.">
        <title>101 Dothideomycetes genomes: a test case for predicting lifestyles and emergence of pathogens.</title>
        <authorList>
            <person name="Haridas S."/>
            <person name="Albert R."/>
            <person name="Binder M."/>
            <person name="Bloem J."/>
            <person name="Labutti K."/>
            <person name="Salamov A."/>
            <person name="Andreopoulos B."/>
            <person name="Baker S."/>
            <person name="Barry K."/>
            <person name="Bills G."/>
            <person name="Bluhm B."/>
            <person name="Cannon C."/>
            <person name="Castanera R."/>
            <person name="Culley D."/>
            <person name="Daum C."/>
            <person name="Ezra D."/>
            <person name="Gonzalez J."/>
            <person name="Henrissat B."/>
            <person name="Kuo A."/>
            <person name="Liang C."/>
            <person name="Lipzen A."/>
            <person name="Lutzoni F."/>
            <person name="Magnuson J."/>
            <person name="Mondo S."/>
            <person name="Nolan M."/>
            <person name="Ohm R."/>
            <person name="Pangilinan J."/>
            <person name="Park H.-J."/>
            <person name="Ramirez L."/>
            <person name="Alfaro M."/>
            <person name="Sun H."/>
            <person name="Tritt A."/>
            <person name="Yoshinaga Y."/>
            <person name="Zwiers L.-H."/>
            <person name="Turgeon B."/>
            <person name="Goodwin S."/>
            <person name="Spatafora J."/>
            <person name="Crous P."/>
            <person name="Grigoriev I."/>
        </authorList>
    </citation>
    <scope>NUCLEOTIDE SEQUENCE</scope>
    <source>
        <strain evidence="1">CBS 627.86</strain>
    </source>
</reference>
<evidence type="ECO:0000313" key="2">
    <source>
        <dbReference type="Proteomes" id="UP000799770"/>
    </source>
</evidence>
<evidence type="ECO:0000313" key="1">
    <source>
        <dbReference type="EMBL" id="KAF2107876.1"/>
    </source>
</evidence>
<accession>A0A6A5YL86</accession>
<proteinExistence type="predicted"/>
<dbReference type="Proteomes" id="UP000799770">
    <property type="component" value="Unassembled WGS sequence"/>
</dbReference>
<protein>
    <submittedName>
        <fullName evidence="1">Uncharacterized protein</fullName>
    </submittedName>
</protein>
<organism evidence="1 2">
    <name type="scientific">Lophiotrema nucula</name>
    <dbReference type="NCBI Taxonomy" id="690887"/>
    <lineage>
        <taxon>Eukaryota</taxon>
        <taxon>Fungi</taxon>
        <taxon>Dikarya</taxon>
        <taxon>Ascomycota</taxon>
        <taxon>Pezizomycotina</taxon>
        <taxon>Dothideomycetes</taxon>
        <taxon>Pleosporomycetidae</taxon>
        <taxon>Pleosporales</taxon>
        <taxon>Lophiotremataceae</taxon>
        <taxon>Lophiotrema</taxon>
    </lineage>
</organism>
<dbReference type="AlphaFoldDB" id="A0A6A5YL86"/>
<dbReference type="EMBL" id="ML977351">
    <property type="protein sequence ID" value="KAF2107876.1"/>
    <property type="molecule type" value="Genomic_DNA"/>
</dbReference>
<sequence>MRCCLPSCRANSAWSAATAFQSSRSDAADTEERATTAARTCESLIVICYSARKESRRGRRGRKVELGTGVARAGGCRKSSYRPSDGAFALQAGGRHCSASKRVRCSTARECLLRLNERLMKENAFLAGKRRVGGREVGWCKCLGGAAAGLAPRKQTWTGAWCSLWASCRGENATFAAQRLRIGAELLPDFLGRHQ</sequence>
<name>A0A6A5YL86_9PLEO</name>